<feature type="region of interest" description="Disordered" evidence="5">
    <location>
        <begin position="33"/>
        <end position="54"/>
    </location>
</feature>
<feature type="signal peptide" evidence="6">
    <location>
        <begin position="1"/>
        <end position="19"/>
    </location>
</feature>
<evidence type="ECO:0000256" key="4">
    <source>
        <dbReference type="SAM" id="Coils"/>
    </source>
</evidence>
<evidence type="ECO:0000259" key="7">
    <source>
        <dbReference type="Pfam" id="PF13511"/>
    </source>
</evidence>
<name>A0A9X3IRT5_9GAMM</name>
<dbReference type="Pfam" id="PF13511">
    <property type="entry name" value="DUF4124"/>
    <property type="match status" value="1"/>
</dbReference>
<evidence type="ECO:0000313" key="9">
    <source>
        <dbReference type="Proteomes" id="UP001150830"/>
    </source>
</evidence>
<dbReference type="EMBL" id="JAPNOA010000018">
    <property type="protein sequence ID" value="MCY0964565.1"/>
    <property type="molecule type" value="Genomic_DNA"/>
</dbReference>
<evidence type="ECO:0000256" key="3">
    <source>
        <dbReference type="PROSITE-ProRule" id="PRU00339"/>
    </source>
</evidence>
<dbReference type="RefSeq" id="WP_283172780.1">
    <property type="nucleotide sequence ID" value="NZ_JAPNOA010000018.1"/>
</dbReference>
<keyword evidence="4" id="KW-0175">Coiled coil</keyword>
<keyword evidence="6" id="KW-0732">Signal</keyword>
<accession>A0A9X3IRT5</accession>
<keyword evidence="9" id="KW-1185">Reference proteome</keyword>
<dbReference type="InterPro" id="IPR011990">
    <property type="entry name" value="TPR-like_helical_dom_sf"/>
</dbReference>
<protein>
    <submittedName>
        <fullName evidence="8">DUF4124 domain-containing protein</fullName>
    </submittedName>
</protein>
<evidence type="ECO:0000256" key="6">
    <source>
        <dbReference type="SAM" id="SignalP"/>
    </source>
</evidence>
<dbReference type="InterPro" id="IPR019734">
    <property type="entry name" value="TPR_rpt"/>
</dbReference>
<dbReference type="AlphaFoldDB" id="A0A9X3IRT5"/>
<proteinExistence type="predicted"/>
<dbReference type="Pfam" id="PF14559">
    <property type="entry name" value="TPR_19"/>
    <property type="match status" value="1"/>
</dbReference>
<keyword evidence="1" id="KW-0677">Repeat</keyword>
<evidence type="ECO:0000256" key="1">
    <source>
        <dbReference type="ARBA" id="ARBA00022737"/>
    </source>
</evidence>
<organism evidence="8 9">
    <name type="scientific">Parathalassolituus penaei</name>
    <dbReference type="NCBI Taxonomy" id="2997323"/>
    <lineage>
        <taxon>Bacteria</taxon>
        <taxon>Pseudomonadati</taxon>
        <taxon>Pseudomonadota</taxon>
        <taxon>Gammaproteobacteria</taxon>
        <taxon>Oceanospirillales</taxon>
        <taxon>Oceanospirillaceae</taxon>
        <taxon>Parathalassolituus</taxon>
    </lineage>
</organism>
<dbReference type="SUPFAM" id="SSF48452">
    <property type="entry name" value="TPR-like"/>
    <property type="match status" value="1"/>
</dbReference>
<sequence length="532" mass="59740">MLQGLPVLLLMLLPLTVSAQVYQWVDEQGRTHFSDKVPSDKSARPTTEQQASVGLHAPVHHDGVALRGLTWDEMAYLRQLLRARQFEVLNSRLDEYRRNADADAAAEPLLWGAYQAFDLGVASAEEYFNDWVRLHPGVEGSYLARASYQSGVAWQLLQEKGRSANADDRKRINGYFFAALGDLDAAIRINPSSAIAYALLVRMGGALNEREQLKSYLDGAERDVPMSFVVARMRLQMLSPAFGGSERTMADYAKRVAARSKQNPLLAFLPGYVDLYMGDLARQQRNNQAALERYNRAINSAGDNHEFFQHRAELLLEMREYEDAIRDFSSAARYNTADSSLYVGEAKAFAAMGQYRNAASELQRARKIDPSSLPLAEFSQQVVKALVKEGQQTRKAGDAKEAATFLEAAIGLSPKNGDAVYEYSQALSDLQRFSEAQQQLEAAFEGHTDELKHYRLMEQLLLRRYQWDEIVGYWSMYIDRHGEDAASLEARARAYYGNHQYEKALDDAEKAAALGNKSAKALVKEYSAKVNR</sequence>
<dbReference type="SMART" id="SM00028">
    <property type="entry name" value="TPR"/>
    <property type="match status" value="5"/>
</dbReference>
<feature type="coiled-coil region" evidence="4">
    <location>
        <begin position="280"/>
        <end position="331"/>
    </location>
</feature>
<dbReference type="InterPro" id="IPR050498">
    <property type="entry name" value="Ycf3"/>
</dbReference>
<keyword evidence="2 3" id="KW-0802">TPR repeat</keyword>
<feature type="repeat" description="TPR" evidence="3">
    <location>
        <begin position="383"/>
        <end position="416"/>
    </location>
</feature>
<dbReference type="Gene3D" id="1.25.40.10">
    <property type="entry name" value="Tetratricopeptide repeat domain"/>
    <property type="match status" value="3"/>
</dbReference>
<feature type="repeat" description="TPR" evidence="3">
    <location>
        <begin position="339"/>
        <end position="372"/>
    </location>
</feature>
<evidence type="ECO:0000313" key="8">
    <source>
        <dbReference type="EMBL" id="MCY0964565.1"/>
    </source>
</evidence>
<feature type="domain" description="DUF4124" evidence="7">
    <location>
        <begin position="8"/>
        <end position="53"/>
    </location>
</feature>
<evidence type="ECO:0000256" key="5">
    <source>
        <dbReference type="SAM" id="MobiDB-lite"/>
    </source>
</evidence>
<dbReference type="PANTHER" id="PTHR44858:SF1">
    <property type="entry name" value="UDP-N-ACETYLGLUCOSAMINE--PEPTIDE N-ACETYLGLUCOSAMINYLTRANSFERASE SPINDLY-RELATED"/>
    <property type="match status" value="1"/>
</dbReference>
<gene>
    <name evidence="8" type="ORF">OUO13_05145</name>
</gene>
<dbReference type="Proteomes" id="UP001150830">
    <property type="component" value="Unassembled WGS sequence"/>
</dbReference>
<dbReference type="InterPro" id="IPR025392">
    <property type="entry name" value="DUF4124"/>
</dbReference>
<reference evidence="8" key="1">
    <citation type="submission" date="2022-11" db="EMBL/GenBank/DDBJ databases">
        <title>Parathalassolutuus dongxingensis gen. nov., sp. nov., a novel member of family Oceanospirillaceae isolated from a coastal shrimp pond in Guangxi, China.</title>
        <authorList>
            <person name="Chen H."/>
        </authorList>
    </citation>
    <scope>NUCLEOTIDE SEQUENCE</scope>
    <source>
        <strain evidence="8">G-43</strain>
    </source>
</reference>
<feature type="chain" id="PRO_5040746836" evidence="6">
    <location>
        <begin position="20"/>
        <end position="532"/>
    </location>
</feature>
<dbReference type="PROSITE" id="PS50005">
    <property type="entry name" value="TPR"/>
    <property type="match status" value="2"/>
</dbReference>
<dbReference type="PANTHER" id="PTHR44858">
    <property type="entry name" value="TETRATRICOPEPTIDE REPEAT PROTEIN 6"/>
    <property type="match status" value="1"/>
</dbReference>
<evidence type="ECO:0000256" key="2">
    <source>
        <dbReference type="ARBA" id="ARBA00022803"/>
    </source>
</evidence>
<comment type="caution">
    <text evidence="8">The sequence shown here is derived from an EMBL/GenBank/DDBJ whole genome shotgun (WGS) entry which is preliminary data.</text>
</comment>
<feature type="compositionally biased region" description="Basic and acidic residues" evidence="5">
    <location>
        <begin position="33"/>
        <end position="43"/>
    </location>
</feature>